<dbReference type="PANTHER" id="PTHR43584:SF3">
    <property type="entry name" value="BIFUNCTIONAL PROTEIN GLMU"/>
    <property type="match status" value="1"/>
</dbReference>
<dbReference type="EC" id="2.3.1.157" evidence="18"/>
<dbReference type="NCBIfam" id="NF010933">
    <property type="entry name" value="PRK14353.1"/>
    <property type="match status" value="1"/>
</dbReference>
<evidence type="ECO:0000256" key="16">
    <source>
        <dbReference type="ARBA" id="ARBA00048493"/>
    </source>
</evidence>
<comment type="caution">
    <text evidence="18">Lacks conserved residue(s) required for the propagation of feature annotation.</text>
</comment>
<dbReference type="NCBIfam" id="TIGR01173">
    <property type="entry name" value="glmU"/>
    <property type="match status" value="1"/>
</dbReference>
<comment type="function">
    <text evidence="17 18">Catalyzes the last two sequential reactions in the de novo biosynthetic pathway for UDP-N-acetylglucosamine (UDP-GlcNAc). The C-terminal domain catalyzes the transfer of acetyl group from acetyl coenzyme A to glucosamine-1-phosphate (GlcN-1-P) to produce N-acetylglucosamine-1-phosphate (GlcNAc-1-P), which is converted into UDP-GlcNAc by the transfer of uridine 5-monophosphate (from uridine 5-triphosphate), a reaction catalyzed by the N-terminal domain.</text>
</comment>
<comment type="caution">
    <text evidence="20">The sequence shown here is derived from an EMBL/GenBank/DDBJ whole genome shotgun (WGS) entry which is preliminary data.</text>
</comment>
<evidence type="ECO:0000256" key="8">
    <source>
        <dbReference type="ARBA" id="ARBA00022737"/>
    </source>
</evidence>
<keyword evidence="11 18" id="KW-0573">Peptidoglycan synthesis</keyword>
<dbReference type="InterPro" id="IPR001451">
    <property type="entry name" value="Hexapep"/>
</dbReference>
<feature type="binding site" evidence="18">
    <location>
        <position position="234"/>
    </location>
    <ligand>
        <name>UDP-N-acetyl-alpha-D-glucosamine</name>
        <dbReference type="ChEBI" id="CHEBI:57705"/>
    </ligand>
</feature>
<feature type="binding site" evidence="18">
    <location>
        <position position="234"/>
    </location>
    <ligand>
        <name>Mg(2+)</name>
        <dbReference type="ChEBI" id="CHEBI:18420"/>
    </ligand>
</feature>
<feature type="binding site" evidence="18">
    <location>
        <position position="367"/>
    </location>
    <ligand>
        <name>UDP-N-acetyl-alpha-D-glucosamine</name>
        <dbReference type="ChEBI" id="CHEBI:57705"/>
    </ligand>
</feature>
<dbReference type="Pfam" id="PF00132">
    <property type="entry name" value="Hexapep"/>
    <property type="match status" value="2"/>
</dbReference>
<accession>A0ABY0K9F2</accession>
<feature type="binding site" evidence="18">
    <location>
        <position position="341"/>
    </location>
    <ligand>
        <name>UDP-N-acetyl-alpha-D-glucosamine</name>
        <dbReference type="ChEBI" id="CHEBI:57705"/>
    </ligand>
</feature>
<keyword evidence="7 18" id="KW-0479">Metal-binding</keyword>
<dbReference type="Gene3D" id="2.160.10.10">
    <property type="entry name" value="Hexapeptide repeat proteins"/>
    <property type="match status" value="1"/>
</dbReference>
<feature type="binding site" evidence="18">
    <location>
        <position position="29"/>
    </location>
    <ligand>
        <name>UDP-N-acetyl-alpha-D-glucosamine</name>
        <dbReference type="ChEBI" id="CHEBI:57705"/>
    </ligand>
</feature>
<sequence>MSHDSSSRTCLAIILAAGEGTRMRSDKPKVMHEIAGRPMLGHVLSAVQAAGATRIAVVVGPDRADVAEATRAFAPDCVIFEQRERLGTAHAVLAARDALEAPADDVIIAFADTPLIDAQTFARLRAPLGDGAAMAVLGFDAFDPTGYGRLIVENGNLRAIREEKDASIEEKPISLCNAGLMAFRGDTVLGLLDAIGNDNAKGEYYLTDAVALATARKQTIAIVRAPERIVQGVNDRAQLAAAEAVMQERLRLQAMAGGATLIDPASVHLSADTVIGRDVVIEPNVFFGPGVSVGDNAVIHAFSHIEGTQIGAGAQIGPFARLRPGTRLAEKVKVGNFVEIKKAQVGPGAKVNHLSYIGDAQIGARANIGAGTITCNYDGFDKHLTRIGEGAFIGSNSALVAPVTIGEGAYVGSGSVVTQDVPDDALAIARGRQFSRAGWASAFRARKTGKPEG</sequence>
<feature type="region of interest" description="N-acetyltransferase" evidence="18">
    <location>
        <begin position="258"/>
        <end position="453"/>
    </location>
</feature>
<name>A0ABY0K9F2_9HYPH</name>
<evidence type="ECO:0000313" key="21">
    <source>
        <dbReference type="Proteomes" id="UP000182800"/>
    </source>
</evidence>
<keyword evidence="4 18" id="KW-0963">Cytoplasm</keyword>
<evidence type="ECO:0000256" key="6">
    <source>
        <dbReference type="ARBA" id="ARBA00022695"/>
    </source>
</evidence>
<comment type="pathway">
    <text evidence="18">Nucleotide-sugar biosynthesis; UDP-N-acetyl-alpha-D-glucosamine biosynthesis; UDP-N-acetyl-alpha-D-glucosamine from N-acetyl-alpha-D-glucosamine 1-phosphate: step 1/1.</text>
</comment>
<comment type="catalytic activity">
    <reaction evidence="16 18">
        <text>N-acetyl-alpha-D-glucosamine 1-phosphate + UTP + H(+) = UDP-N-acetyl-alpha-D-glucosamine + diphosphate</text>
        <dbReference type="Rhea" id="RHEA:13509"/>
        <dbReference type="ChEBI" id="CHEBI:15378"/>
        <dbReference type="ChEBI" id="CHEBI:33019"/>
        <dbReference type="ChEBI" id="CHEBI:46398"/>
        <dbReference type="ChEBI" id="CHEBI:57705"/>
        <dbReference type="ChEBI" id="CHEBI:57776"/>
        <dbReference type="EC" id="2.7.7.23"/>
    </reaction>
</comment>
<feature type="binding site" evidence="18">
    <location>
        <position position="323"/>
    </location>
    <ligand>
        <name>UDP-N-acetyl-alpha-D-glucosamine</name>
        <dbReference type="ChEBI" id="CHEBI:57705"/>
    </ligand>
</feature>
<feature type="binding site" evidence="18">
    <location>
        <begin position="376"/>
        <end position="377"/>
    </location>
    <ligand>
        <name>acetyl-CoA</name>
        <dbReference type="ChEBI" id="CHEBI:57288"/>
    </ligand>
</feature>
<feature type="binding site" evidence="18">
    <location>
        <position position="413"/>
    </location>
    <ligand>
        <name>acetyl-CoA</name>
        <dbReference type="ChEBI" id="CHEBI:57288"/>
    </ligand>
</feature>
<dbReference type="InterPro" id="IPR025877">
    <property type="entry name" value="MobA-like_NTP_Trfase"/>
</dbReference>
<evidence type="ECO:0000313" key="20">
    <source>
        <dbReference type="EMBL" id="SCC81105.1"/>
    </source>
</evidence>
<keyword evidence="21" id="KW-1185">Reference proteome</keyword>
<evidence type="ECO:0000259" key="19">
    <source>
        <dbReference type="Pfam" id="PF12804"/>
    </source>
</evidence>
<feature type="binding site" evidence="18">
    <location>
        <position position="162"/>
    </location>
    <ligand>
        <name>UDP-N-acetyl-alpha-D-glucosamine</name>
        <dbReference type="ChEBI" id="CHEBI:57705"/>
    </ligand>
</feature>
<feature type="binding site" evidence="18">
    <location>
        <position position="82"/>
    </location>
    <ligand>
        <name>UDP-N-acetyl-alpha-D-glucosamine</name>
        <dbReference type="ChEBI" id="CHEBI:57705"/>
    </ligand>
</feature>
<evidence type="ECO:0000256" key="17">
    <source>
        <dbReference type="ARBA" id="ARBA00049628"/>
    </source>
</evidence>
<feature type="binding site" evidence="18">
    <location>
        <position position="430"/>
    </location>
    <ligand>
        <name>acetyl-CoA</name>
        <dbReference type="ChEBI" id="CHEBI:57288"/>
    </ligand>
</feature>
<keyword evidence="8 18" id="KW-0677">Repeat</keyword>
<dbReference type="SUPFAM" id="SSF51161">
    <property type="entry name" value="Trimeric LpxA-like enzymes"/>
    <property type="match status" value="1"/>
</dbReference>
<dbReference type="EMBL" id="FMBM01000002">
    <property type="protein sequence ID" value="SCC81105.1"/>
    <property type="molecule type" value="Genomic_DNA"/>
</dbReference>
<comment type="cofactor">
    <cofactor evidence="18">
        <name>Mg(2+)</name>
        <dbReference type="ChEBI" id="CHEBI:18420"/>
    </cofactor>
    <text evidence="18">Binds 1 Mg(2+) ion per subunit.</text>
</comment>
<keyword evidence="6 18" id="KW-0548">Nucleotidyltransferase</keyword>
<dbReference type="HAMAP" id="MF_01631">
    <property type="entry name" value="GlmU"/>
    <property type="match status" value="1"/>
</dbReference>
<evidence type="ECO:0000256" key="4">
    <source>
        <dbReference type="ARBA" id="ARBA00022490"/>
    </source>
</evidence>
<dbReference type="InterPro" id="IPR018357">
    <property type="entry name" value="Hexapep_transf_CS"/>
</dbReference>
<dbReference type="InterPro" id="IPR011004">
    <property type="entry name" value="Trimer_LpxA-like_sf"/>
</dbReference>
<comment type="subunit">
    <text evidence="18">Homotrimer.</text>
</comment>
<comment type="similarity">
    <text evidence="3 18">In the N-terminal section; belongs to the N-acetylglucosamine-1-phosphate uridyltransferase family.</text>
</comment>
<evidence type="ECO:0000256" key="14">
    <source>
        <dbReference type="ARBA" id="ARBA00023316"/>
    </source>
</evidence>
<dbReference type="InterPro" id="IPR029044">
    <property type="entry name" value="Nucleotide-diphossugar_trans"/>
</dbReference>
<evidence type="ECO:0000256" key="18">
    <source>
        <dbReference type="HAMAP-Rule" id="MF_01631"/>
    </source>
</evidence>
<comment type="catalytic activity">
    <reaction evidence="15 18">
        <text>alpha-D-glucosamine 1-phosphate + acetyl-CoA = N-acetyl-alpha-D-glucosamine 1-phosphate + CoA + H(+)</text>
        <dbReference type="Rhea" id="RHEA:13725"/>
        <dbReference type="ChEBI" id="CHEBI:15378"/>
        <dbReference type="ChEBI" id="CHEBI:57287"/>
        <dbReference type="ChEBI" id="CHEBI:57288"/>
        <dbReference type="ChEBI" id="CHEBI:57776"/>
        <dbReference type="ChEBI" id="CHEBI:58516"/>
        <dbReference type="EC" id="2.3.1.157"/>
    </reaction>
</comment>
<comment type="pathway">
    <text evidence="18">Nucleotide-sugar biosynthesis; UDP-N-acetyl-alpha-D-glucosamine biosynthesis; N-acetyl-alpha-D-glucosamine 1-phosphate from alpha-D-glucosamine 6-phosphate (route II): step 2/2.</text>
</comment>
<dbReference type="InterPro" id="IPR005882">
    <property type="entry name" value="Bifunctional_GlmU"/>
</dbReference>
<dbReference type="SUPFAM" id="SSF53448">
    <property type="entry name" value="Nucleotide-diphospho-sugar transferases"/>
    <property type="match status" value="1"/>
</dbReference>
<feature type="region of interest" description="Pyrophosphorylase" evidence="18">
    <location>
        <begin position="1"/>
        <end position="236"/>
    </location>
</feature>
<keyword evidence="14 18" id="KW-0961">Cell wall biogenesis/degradation</keyword>
<dbReference type="InterPro" id="IPR038009">
    <property type="entry name" value="GlmU_C_LbH"/>
</dbReference>
<feature type="binding site" evidence="18">
    <location>
        <position position="112"/>
    </location>
    <ligand>
        <name>Mg(2+)</name>
        <dbReference type="ChEBI" id="CHEBI:18420"/>
    </ligand>
</feature>
<feature type="domain" description="MobA-like NTP transferase" evidence="19">
    <location>
        <begin position="12"/>
        <end position="139"/>
    </location>
</feature>
<feature type="binding site" evidence="18">
    <location>
        <position position="177"/>
    </location>
    <ligand>
        <name>UDP-N-acetyl-alpha-D-glucosamine</name>
        <dbReference type="ChEBI" id="CHEBI:57705"/>
    </ligand>
</feature>
<proteinExistence type="inferred from homology"/>
<keyword evidence="13 18" id="KW-0012">Acyltransferase</keyword>
<dbReference type="PANTHER" id="PTHR43584">
    <property type="entry name" value="NUCLEOTIDYL TRANSFERASE"/>
    <property type="match status" value="1"/>
</dbReference>
<keyword evidence="10 18" id="KW-0133">Cell shape</keyword>
<evidence type="ECO:0000256" key="12">
    <source>
        <dbReference type="ARBA" id="ARBA00023268"/>
    </source>
</evidence>
<dbReference type="Pfam" id="PF12804">
    <property type="entry name" value="NTP_transf_3"/>
    <property type="match status" value="1"/>
</dbReference>
<dbReference type="Proteomes" id="UP000182800">
    <property type="component" value="Unassembled WGS sequence"/>
</dbReference>
<feature type="binding site" evidence="18">
    <location>
        <begin position="87"/>
        <end position="88"/>
    </location>
    <ligand>
        <name>UDP-N-acetyl-alpha-D-glucosamine</name>
        <dbReference type="ChEBI" id="CHEBI:57705"/>
    </ligand>
</feature>
<evidence type="ECO:0000256" key="15">
    <source>
        <dbReference type="ARBA" id="ARBA00048247"/>
    </source>
</evidence>
<keyword evidence="12 18" id="KW-0511">Multifunctional enzyme</keyword>
<feature type="binding site" evidence="18">
    <location>
        <position position="148"/>
    </location>
    <ligand>
        <name>UDP-N-acetyl-alpha-D-glucosamine</name>
        <dbReference type="ChEBI" id="CHEBI:57705"/>
    </ligand>
</feature>
<dbReference type="CDD" id="cd03353">
    <property type="entry name" value="LbH_GlmU_C"/>
    <property type="match status" value="1"/>
</dbReference>
<dbReference type="RefSeq" id="WP_074444875.1">
    <property type="nucleotide sequence ID" value="NZ_FMBM01000002.1"/>
</dbReference>
<evidence type="ECO:0000256" key="1">
    <source>
        <dbReference type="ARBA" id="ARBA00004496"/>
    </source>
</evidence>
<dbReference type="InterPro" id="IPR050065">
    <property type="entry name" value="GlmU-like"/>
</dbReference>
<feature type="region of interest" description="Linker" evidence="18">
    <location>
        <begin position="237"/>
        <end position="257"/>
    </location>
</feature>
<evidence type="ECO:0000256" key="7">
    <source>
        <dbReference type="ARBA" id="ARBA00022723"/>
    </source>
</evidence>
<protein>
    <recommendedName>
        <fullName evidence="18">Bifunctional protein GlmU</fullName>
    </recommendedName>
    <domain>
        <recommendedName>
            <fullName evidence="18">UDP-N-acetylglucosamine pyrophosphorylase</fullName>
            <ecNumber evidence="18">2.7.7.23</ecNumber>
        </recommendedName>
        <alternativeName>
            <fullName evidence="18">N-acetylglucosamine-1-phosphate uridyltransferase</fullName>
        </alternativeName>
    </domain>
    <domain>
        <recommendedName>
            <fullName evidence="18">Glucosamine-1-phosphate N-acetyltransferase</fullName>
            <ecNumber evidence="18">2.3.1.157</ecNumber>
        </recommendedName>
    </domain>
</protein>
<feature type="binding site" evidence="18">
    <location>
        <begin position="15"/>
        <end position="18"/>
    </location>
    <ligand>
        <name>UDP-N-acetyl-alpha-D-glucosamine</name>
        <dbReference type="ChEBI" id="CHEBI:57705"/>
    </ligand>
</feature>
<evidence type="ECO:0000256" key="5">
    <source>
        <dbReference type="ARBA" id="ARBA00022679"/>
    </source>
</evidence>
<evidence type="ECO:0000256" key="10">
    <source>
        <dbReference type="ARBA" id="ARBA00022960"/>
    </source>
</evidence>
<evidence type="ECO:0000256" key="2">
    <source>
        <dbReference type="ARBA" id="ARBA00007707"/>
    </source>
</evidence>
<dbReference type="EC" id="2.7.7.23" evidence="18"/>
<keyword evidence="5 18" id="KW-0808">Transferase</keyword>
<evidence type="ECO:0000256" key="13">
    <source>
        <dbReference type="ARBA" id="ARBA00023315"/>
    </source>
</evidence>
<evidence type="ECO:0000256" key="9">
    <source>
        <dbReference type="ARBA" id="ARBA00022842"/>
    </source>
</evidence>
<evidence type="ECO:0000256" key="11">
    <source>
        <dbReference type="ARBA" id="ARBA00022984"/>
    </source>
</evidence>
<feature type="binding site" evidence="18">
    <location>
        <position position="370"/>
    </location>
    <ligand>
        <name>acetyl-CoA</name>
        <dbReference type="ChEBI" id="CHEBI:57288"/>
    </ligand>
</feature>
<organism evidence="20 21">
    <name type="scientific">Saliniramus fredricksonii</name>
    <dbReference type="NCBI Taxonomy" id="1653334"/>
    <lineage>
        <taxon>Bacteria</taxon>
        <taxon>Pseudomonadati</taxon>
        <taxon>Pseudomonadota</taxon>
        <taxon>Alphaproteobacteria</taxon>
        <taxon>Hyphomicrobiales</taxon>
        <taxon>Salinarimonadaceae</taxon>
        <taxon>Saliniramus</taxon>
    </lineage>
</organism>
<comment type="pathway">
    <text evidence="18">Bacterial outer membrane biogenesis; LPS lipid A biosynthesis.</text>
</comment>
<gene>
    <name evidence="18" type="primary">glmU</name>
    <name evidence="20" type="ORF">GA0071312_2037</name>
</gene>
<keyword evidence="9 18" id="KW-0460">Magnesium</keyword>
<feature type="active site" description="Proton acceptor" evidence="18">
    <location>
        <position position="353"/>
    </location>
</feature>
<evidence type="ECO:0000256" key="3">
    <source>
        <dbReference type="ARBA" id="ARBA00007947"/>
    </source>
</evidence>
<reference evidence="20 21" key="1">
    <citation type="submission" date="2016-08" db="EMBL/GenBank/DDBJ databases">
        <authorList>
            <person name="Varghese N."/>
            <person name="Submissions Spin"/>
        </authorList>
    </citation>
    <scope>NUCLEOTIDE SEQUENCE [LARGE SCALE GENOMIC DNA]</scope>
    <source>
        <strain evidence="20 21">HL-109</strain>
    </source>
</reference>
<comment type="similarity">
    <text evidence="2 18">In the C-terminal section; belongs to the transferase hexapeptide repeat family.</text>
</comment>
<comment type="subcellular location">
    <subcellularLocation>
        <location evidence="1 18">Cytoplasm</location>
    </subcellularLocation>
</comment>
<feature type="binding site" evidence="18">
    <location>
        <position position="356"/>
    </location>
    <ligand>
        <name>UDP-N-acetyl-alpha-D-glucosamine</name>
        <dbReference type="ChEBI" id="CHEBI:57705"/>
    </ligand>
</feature>
<feature type="binding site" evidence="18">
    <location>
        <position position="395"/>
    </location>
    <ligand>
        <name>acetyl-CoA</name>
        <dbReference type="ChEBI" id="CHEBI:57288"/>
    </ligand>
</feature>
<dbReference type="PROSITE" id="PS00101">
    <property type="entry name" value="HEXAPEP_TRANSFERASES"/>
    <property type="match status" value="1"/>
</dbReference>
<dbReference type="CDD" id="cd02540">
    <property type="entry name" value="GT2_GlmU_N_bac"/>
    <property type="match status" value="1"/>
</dbReference>
<dbReference type="Gene3D" id="3.90.550.10">
    <property type="entry name" value="Spore Coat Polysaccharide Biosynthesis Protein SpsA, Chain A"/>
    <property type="match status" value="1"/>
</dbReference>